<protein>
    <submittedName>
        <fullName evidence="2">Uncharacterized protein</fullName>
    </submittedName>
</protein>
<reference evidence="2" key="1">
    <citation type="submission" date="2020-05" db="EMBL/GenBank/DDBJ databases">
        <title>Mycena genomes resolve the evolution of fungal bioluminescence.</title>
        <authorList>
            <person name="Tsai I.J."/>
        </authorList>
    </citation>
    <scope>NUCLEOTIDE SEQUENCE</scope>
    <source>
        <strain evidence="2">110903Hualien_Pintung</strain>
    </source>
</reference>
<evidence type="ECO:0000313" key="2">
    <source>
        <dbReference type="EMBL" id="KAF7297855.1"/>
    </source>
</evidence>
<dbReference type="Proteomes" id="UP000613580">
    <property type="component" value="Unassembled WGS sequence"/>
</dbReference>
<feature type="region of interest" description="Disordered" evidence="1">
    <location>
        <begin position="1"/>
        <end position="54"/>
    </location>
</feature>
<comment type="caution">
    <text evidence="2">The sequence shown here is derived from an EMBL/GenBank/DDBJ whole genome shotgun (WGS) entry which is preliminary data.</text>
</comment>
<evidence type="ECO:0000313" key="3">
    <source>
        <dbReference type="Proteomes" id="UP000613580"/>
    </source>
</evidence>
<sequence>MVEDWVNPWDDPEVDGGPVRIEGLGPPPPGPASRAHRKRRQERQAKVVAEGHAPRPAAYARHAVELSTLPTMLESQELPVEWGAYRAGMPDARELRGSKKARSVDDFLRLGFQVVQWNGMYITYTSN</sequence>
<evidence type="ECO:0000256" key="1">
    <source>
        <dbReference type="SAM" id="MobiDB-lite"/>
    </source>
</evidence>
<gene>
    <name evidence="2" type="ORF">HMN09_01006200</name>
</gene>
<organism evidence="2 3">
    <name type="scientific">Mycena chlorophos</name>
    <name type="common">Agaric fungus</name>
    <name type="synonym">Agaricus chlorophos</name>
    <dbReference type="NCBI Taxonomy" id="658473"/>
    <lineage>
        <taxon>Eukaryota</taxon>
        <taxon>Fungi</taxon>
        <taxon>Dikarya</taxon>
        <taxon>Basidiomycota</taxon>
        <taxon>Agaricomycotina</taxon>
        <taxon>Agaricomycetes</taxon>
        <taxon>Agaricomycetidae</taxon>
        <taxon>Agaricales</taxon>
        <taxon>Marasmiineae</taxon>
        <taxon>Mycenaceae</taxon>
        <taxon>Mycena</taxon>
    </lineage>
</organism>
<keyword evidence="3" id="KW-1185">Reference proteome</keyword>
<accession>A0A8H6SFL6</accession>
<name>A0A8H6SFL6_MYCCL</name>
<dbReference type="EMBL" id="JACAZE010000015">
    <property type="protein sequence ID" value="KAF7297855.1"/>
    <property type="molecule type" value="Genomic_DNA"/>
</dbReference>
<dbReference type="AlphaFoldDB" id="A0A8H6SFL6"/>
<proteinExistence type="predicted"/>